<reference evidence="2 3" key="1">
    <citation type="journal article" date="2014" name="Nat. Commun.">
        <title>Klebsormidium flaccidum genome reveals primary factors for plant terrestrial adaptation.</title>
        <authorList>
            <person name="Hori K."/>
            <person name="Maruyama F."/>
            <person name="Fujisawa T."/>
            <person name="Togashi T."/>
            <person name="Yamamoto N."/>
            <person name="Seo M."/>
            <person name="Sato S."/>
            <person name="Yamada T."/>
            <person name="Mori H."/>
            <person name="Tajima N."/>
            <person name="Moriyama T."/>
            <person name="Ikeuchi M."/>
            <person name="Watanabe M."/>
            <person name="Wada H."/>
            <person name="Kobayashi K."/>
            <person name="Saito M."/>
            <person name="Masuda T."/>
            <person name="Sasaki-Sekimoto Y."/>
            <person name="Mashiguchi K."/>
            <person name="Awai K."/>
            <person name="Shimojima M."/>
            <person name="Masuda S."/>
            <person name="Iwai M."/>
            <person name="Nobusawa T."/>
            <person name="Narise T."/>
            <person name="Kondo S."/>
            <person name="Saito H."/>
            <person name="Sato R."/>
            <person name="Murakawa M."/>
            <person name="Ihara Y."/>
            <person name="Oshima-Yamada Y."/>
            <person name="Ohtaka K."/>
            <person name="Satoh M."/>
            <person name="Sonobe K."/>
            <person name="Ishii M."/>
            <person name="Ohtani R."/>
            <person name="Kanamori-Sato M."/>
            <person name="Honoki R."/>
            <person name="Miyazaki D."/>
            <person name="Mochizuki H."/>
            <person name="Umetsu J."/>
            <person name="Higashi K."/>
            <person name="Shibata D."/>
            <person name="Kamiya Y."/>
            <person name="Sato N."/>
            <person name="Nakamura Y."/>
            <person name="Tabata S."/>
            <person name="Ida S."/>
            <person name="Kurokawa K."/>
            <person name="Ohta H."/>
        </authorList>
    </citation>
    <scope>NUCLEOTIDE SEQUENCE [LARGE SCALE GENOMIC DNA]</scope>
    <source>
        <strain evidence="2 3">NIES-2285</strain>
    </source>
</reference>
<feature type="region of interest" description="Disordered" evidence="1">
    <location>
        <begin position="197"/>
        <end position="346"/>
    </location>
</feature>
<organism evidence="2 3">
    <name type="scientific">Klebsormidium nitens</name>
    <name type="common">Green alga</name>
    <name type="synonym">Ulothrix nitens</name>
    <dbReference type="NCBI Taxonomy" id="105231"/>
    <lineage>
        <taxon>Eukaryota</taxon>
        <taxon>Viridiplantae</taxon>
        <taxon>Streptophyta</taxon>
        <taxon>Klebsormidiophyceae</taxon>
        <taxon>Klebsormidiales</taxon>
        <taxon>Klebsormidiaceae</taxon>
        <taxon>Klebsormidium</taxon>
    </lineage>
</organism>
<proteinExistence type="predicted"/>
<protein>
    <submittedName>
        <fullName evidence="2">Uncharacterized protein</fullName>
    </submittedName>
</protein>
<dbReference type="Proteomes" id="UP000054558">
    <property type="component" value="Unassembled WGS sequence"/>
</dbReference>
<feature type="compositionally biased region" description="Low complexity" evidence="1">
    <location>
        <begin position="276"/>
        <end position="285"/>
    </location>
</feature>
<feature type="compositionally biased region" description="Polar residues" evidence="1">
    <location>
        <begin position="299"/>
        <end position="311"/>
    </location>
</feature>
<evidence type="ECO:0000313" key="3">
    <source>
        <dbReference type="Proteomes" id="UP000054558"/>
    </source>
</evidence>
<accession>A0A1Y1IHS3</accession>
<keyword evidence="3" id="KW-1185">Reference proteome</keyword>
<dbReference type="AlphaFoldDB" id="A0A1Y1IHS3"/>
<feature type="region of interest" description="Disordered" evidence="1">
    <location>
        <begin position="420"/>
        <end position="441"/>
    </location>
</feature>
<feature type="compositionally biased region" description="Basic and acidic residues" evidence="1">
    <location>
        <begin position="469"/>
        <end position="479"/>
    </location>
</feature>
<feature type="compositionally biased region" description="Polar residues" evidence="1">
    <location>
        <begin position="489"/>
        <end position="503"/>
    </location>
</feature>
<evidence type="ECO:0000256" key="1">
    <source>
        <dbReference type="SAM" id="MobiDB-lite"/>
    </source>
</evidence>
<name>A0A1Y1IHS3_KLENI</name>
<gene>
    <name evidence="2" type="ORF">KFL_005450020</name>
</gene>
<feature type="compositionally biased region" description="Basic and acidic residues" evidence="1">
    <location>
        <begin position="220"/>
        <end position="234"/>
    </location>
</feature>
<feature type="region of interest" description="Disordered" evidence="1">
    <location>
        <begin position="363"/>
        <end position="393"/>
    </location>
</feature>
<feature type="compositionally biased region" description="Polar residues" evidence="1">
    <location>
        <begin position="379"/>
        <end position="393"/>
    </location>
</feature>
<evidence type="ECO:0000313" key="2">
    <source>
        <dbReference type="EMBL" id="GAQ89632.1"/>
    </source>
</evidence>
<sequence>MGSAKGPVSLQAGDLSTVCGMFQAALAAKTSCIDSLQAVVGRQREELALAWSSIEKERQARGVAEEGVKALQCALDKSREELRKEMLTRRGDHHKLLQQLSCEWEVLAVLEEEQGRREAAEMALALTQRWMERTLLRCQQLQHQHRLQRQQLKAAHADCDARWQAWARHAAAEHEQVRQLCEHADVDLPDFLSILQQHADSGPPTDAWGAKAAGRSQAGMEKDPVHDGDCKPDAAGKAASLPGSPRAFSKHSGSFGNDHGEKGGEVPNGGDTPPLSKSSSWSDLSVGGMPRSHLRATGDSGTPERSSSPGVQQRPAGREQQEDDLGGVRRSFEFAPPLEAQDGSELQPAAFWGKVQQVPFRRELSGPSAVLDRKPARSPNKTPRSTANKVQSNEFGGLVRRIVRGSVSPLEAKVGKLNSGLDHAARGPDVTGSKSAPTSPLRRSCAAIWIGPSQGLKDLACNAFPVGDGNRRSRVEKSRGSCVHRQCGDQGQESTSKRSLVMR</sequence>
<dbReference type="EMBL" id="DF237494">
    <property type="protein sequence ID" value="GAQ89632.1"/>
    <property type="molecule type" value="Genomic_DNA"/>
</dbReference>
<feature type="region of interest" description="Disordered" evidence="1">
    <location>
        <begin position="467"/>
        <end position="503"/>
    </location>
</feature>
<feature type="compositionally biased region" description="Basic and acidic residues" evidence="1">
    <location>
        <begin position="316"/>
        <end position="332"/>
    </location>
</feature>